<dbReference type="SUPFAM" id="SSF51556">
    <property type="entry name" value="Metallo-dependent hydrolases"/>
    <property type="match status" value="1"/>
</dbReference>
<reference evidence="3 4" key="1">
    <citation type="submission" date="2020-09" db="EMBL/GenBank/DDBJ databases">
        <title>Complete Geobacillus genomes through the use of hybrid genome assembly.</title>
        <authorList>
            <person name="Vera D.L."/>
            <person name="Venkateswaran K."/>
            <person name="Singh N.K."/>
            <person name="Landry K."/>
        </authorList>
    </citation>
    <scope>NUCLEOTIDE SEQUENCE [LARGE SCALE GENOMIC DNA]</scope>
    <source>
        <strain evidence="3 4">SURF-189</strain>
    </source>
</reference>
<dbReference type="AlphaFoldDB" id="A0A7H1RTI1"/>
<dbReference type="InterPro" id="IPR032466">
    <property type="entry name" value="Metal_Hydrolase"/>
</dbReference>
<dbReference type="GO" id="GO:0016788">
    <property type="term" value="F:hydrolase activity, acting on ester bonds"/>
    <property type="evidence" value="ECO:0007669"/>
    <property type="project" value="InterPro"/>
</dbReference>
<name>A0A7H1RTI1_9BACL</name>
<proteinExistence type="predicted"/>
<accession>A0A7H1RTI1</accession>
<feature type="binding site" evidence="2">
    <location>
        <position position="128"/>
    </location>
    <ligand>
        <name>a divalent metal cation</name>
        <dbReference type="ChEBI" id="CHEBI:60240"/>
        <label>2</label>
    </ligand>
</feature>
<feature type="binding site" evidence="2">
    <location>
        <position position="200"/>
    </location>
    <ligand>
        <name>a divalent metal cation</name>
        <dbReference type="ChEBI" id="CHEBI:60240"/>
        <label>1</label>
    </ligand>
</feature>
<gene>
    <name evidence="3" type="ORF">IC807_14465</name>
</gene>
<evidence type="ECO:0000256" key="1">
    <source>
        <dbReference type="ARBA" id="ARBA00022801"/>
    </source>
</evidence>
<dbReference type="KEGG" id="gza:IC807_14465"/>
<dbReference type="EMBL" id="CP061470">
    <property type="protein sequence ID" value="QNU17570.1"/>
    <property type="molecule type" value="Genomic_DNA"/>
</dbReference>
<dbReference type="Pfam" id="PF01026">
    <property type="entry name" value="TatD_DNase"/>
    <property type="match status" value="1"/>
</dbReference>
<feature type="binding site" evidence="2">
    <location>
        <position position="5"/>
    </location>
    <ligand>
        <name>a divalent metal cation</name>
        <dbReference type="ChEBI" id="CHEBI:60240"/>
        <label>1</label>
    </ligand>
</feature>
<organism evidence="3 4">
    <name type="scientific">Geobacillus zalihae</name>
    <dbReference type="NCBI Taxonomy" id="213419"/>
    <lineage>
        <taxon>Bacteria</taxon>
        <taxon>Bacillati</taxon>
        <taxon>Bacillota</taxon>
        <taxon>Bacilli</taxon>
        <taxon>Bacillales</taxon>
        <taxon>Anoxybacillaceae</taxon>
        <taxon>Geobacillus</taxon>
    </lineage>
</organism>
<dbReference type="GO" id="GO:0046872">
    <property type="term" value="F:metal ion binding"/>
    <property type="evidence" value="ECO:0007669"/>
    <property type="project" value="UniProtKB-KW"/>
</dbReference>
<sequence length="256" mass="28492">MIDAHIHLDQYTDIDEQINRWQEAGITGVVAVSTDLRSSCRTLELKQRFPSFVYAAIGFHPEQPLPSEADWNEWTELVKQERPLLAAIGEVGLPYYSAEACAKLPAYQERLTEIAAIAADASLPLALHAVYDRAETALAILQQAGVRQAHFHWLKAEPAVVKQIVQCGYYISITPEVCYRERDKQLLSLVPIEQLLLETDGPWPFAGPFAGKLTTPLWLLDSARAVAAHYGRDIEQVKAVITANTKQLYGAADRVV</sequence>
<feature type="binding site" evidence="2">
    <location>
        <position position="7"/>
    </location>
    <ligand>
        <name>a divalent metal cation</name>
        <dbReference type="ChEBI" id="CHEBI:60240"/>
        <label>1</label>
    </ligand>
</feature>
<dbReference type="InterPro" id="IPR001130">
    <property type="entry name" value="TatD-like"/>
</dbReference>
<evidence type="ECO:0000256" key="2">
    <source>
        <dbReference type="PIRSR" id="PIRSR005902-1"/>
    </source>
</evidence>
<dbReference type="PROSITE" id="PS01137">
    <property type="entry name" value="TATD_1"/>
    <property type="match status" value="1"/>
</dbReference>
<keyword evidence="1 3" id="KW-0378">Hydrolase</keyword>
<dbReference type="RefSeq" id="WP_190300030.1">
    <property type="nucleotide sequence ID" value="NZ_CP061470.1"/>
</dbReference>
<keyword evidence="2" id="KW-0479">Metal-binding</keyword>
<dbReference type="Gene3D" id="3.20.20.140">
    <property type="entry name" value="Metal-dependent hydrolases"/>
    <property type="match status" value="1"/>
</dbReference>
<dbReference type="InterPro" id="IPR018228">
    <property type="entry name" value="DNase_TatD-rel_CS"/>
</dbReference>
<keyword evidence="4" id="KW-1185">Reference proteome</keyword>
<evidence type="ECO:0000313" key="4">
    <source>
        <dbReference type="Proteomes" id="UP000516388"/>
    </source>
</evidence>
<protein>
    <submittedName>
        <fullName evidence="3">TatD family hydrolase</fullName>
    </submittedName>
</protein>
<dbReference type="PIRSF" id="PIRSF005902">
    <property type="entry name" value="DNase_TatD"/>
    <property type="match status" value="1"/>
</dbReference>
<dbReference type="PANTHER" id="PTHR46124">
    <property type="entry name" value="D-AMINOACYL-TRNA DEACYLASE"/>
    <property type="match status" value="1"/>
</dbReference>
<feature type="binding site" evidence="2">
    <location>
        <position position="152"/>
    </location>
    <ligand>
        <name>a divalent metal cation</name>
        <dbReference type="ChEBI" id="CHEBI:60240"/>
        <label>2</label>
    </ligand>
</feature>
<dbReference type="PANTHER" id="PTHR46124:SF2">
    <property type="entry name" value="D-AMINOACYL-TRNA DEACYLASE"/>
    <property type="match status" value="1"/>
</dbReference>
<dbReference type="CDD" id="cd01310">
    <property type="entry name" value="TatD_DNAse"/>
    <property type="match status" value="1"/>
</dbReference>
<feature type="binding site" evidence="2">
    <location>
        <position position="90"/>
    </location>
    <ligand>
        <name>a divalent metal cation</name>
        <dbReference type="ChEBI" id="CHEBI:60240"/>
        <label>1</label>
    </ligand>
</feature>
<dbReference type="PROSITE" id="PS01091">
    <property type="entry name" value="TATD_3"/>
    <property type="match status" value="1"/>
</dbReference>
<dbReference type="Proteomes" id="UP000516388">
    <property type="component" value="Chromosome"/>
</dbReference>
<evidence type="ECO:0000313" key="3">
    <source>
        <dbReference type="EMBL" id="QNU17570.1"/>
    </source>
</evidence>